<dbReference type="GO" id="GO:0071039">
    <property type="term" value="P:nuclear polyadenylation-dependent CUT catabolic process"/>
    <property type="evidence" value="ECO:0007669"/>
    <property type="project" value="TreeGrafter"/>
</dbReference>
<evidence type="ECO:0000256" key="2">
    <source>
        <dbReference type="ARBA" id="ARBA00022552"/>
    </source>
</evidence>
<proteinExistence type="inferred from homology"/>
<keyword evidence="5" id="KW-0271">Exosome</keyword>
<dbReference type="InterPro" id="IPR049559">
    <property type="entry name" value="Rrp6p-like_exo"/>
</dbReference>
<dbReference type="SUPFAM" id="SSF47819">
    <property type="entry name" value="HRDC-like"/>
    <property type="match status" value="1"/>
</dbReference>
<dbReference type="GO" id="GO:0071051">
    <property type="term" value="P:poly(A)-dependent snoRNA 3'-end processing"/>
    <property type="evidence" value="ECO:0007669"/>
    <property type="project" value="TreeGrafter"/>
</dbReference>
<organism evidence="11 12">
    <name type="scientific">Candidozyma auris</name>
    <name type="common">Yeast</name>
    <name type="synonym">Candida auris</name>
    <dbReference type="NCBI Taxonomy" id="498019"/>
    <lineage>
        <taxon>Eukaryota</taxon>
        <taxon>Fungi</taxon>
        <taxon>Dikarya</taxon>
        <taxon>Ascomycota</taxon>
        <taxon>Saccharomycotina</taxon>
        <taxon>Pichiomycetes</taxon>
        <taxon>Metschnikowiaceae</taxon>
        <taxon>Candidozyma</taxon>
    </lineage>
</organism>
<dbReference type="GO" id="GO:0071035">
    <property type="term" value="P:nuclear polyadenylation-dependent rRNA catabolic process"/>
    <property type="evidence" value="ECO:0007669"/>
    <property type="project" value="TreeGrafter"/>
</dbReference>
<evidence type="ECO:0000256" key="1">
    <source>
        <dbReference type="ARBA" id="ARBA00004123"/>
    </source>
</evidence>
<dbReference type="VEuPathDB" id="FungiDB:CJI96_0002402"/>
<name>A0A0L0P6Q3_CANAR</name>
<dbReference type="VEuPathDB" id="FungiDB:QG37_00711"/>
<evidence type="ECO:0000256" key="7">
    <source>
        <dbReference type="ARBA" id="ARBA00023242"/>
    </source>
</evidence>
<dbReference type="PANTHER" id="PTHR12124:SF47">
    <property type="entry name" value="EXOSOME COMPONENT 10"/>
    <property type="match status" value="1"/>
</dbReference>
<evidence type="ECO:0000256" key="4">
    <source>
        <dbReference type="ARBA" id="ARBA00022801"/>
    </source>
</evidence>
<dbReference type="GO" id="GO:0000166">
    <property type="term" value="F:nucleotide binding"/>
    <property type="evidence" value="ECO:0007669"/>
    <property type="project" value="InterPro"/>
</dbReference>
<keyword evidence="7" id="KW-0539">Nucleus</keyword>
<dbReference type="FunFam" id="3.30.420.10:FF:000059">
    <property type="entry name" value="Exosome complex exonuclease Rrp6"/>
    <property type="match status" value="1"/>
</dbReference>
<gene>
    <name evidence="11" type="ORF">QG37_00711</name>
</gene>
<comment type="caution">
    <text evidence="11">The sequence shown here is derived from an EMBL/GenBank/DDBJ whole genome shotgun (WGS) entry which is preliminary data.</text>
</comment>
<evidence type="ECO:0000313" key="11">
    <source>
        <dbReference type="EMBL" id="KNE02038.1"/>
    </source>
</evidence>
<dbReference type="InterPro" id="IPR002562">
    <property type="entry name" value="3'-5'_exonuclease_dom"/>
</dbReference>
<keyword evidence="3" id="KW-0540">Nuclease</keyword>
<dbReference type="VEuPathDB" id="FungiDB:B9J08_003876"/>
<evidence type="ECO:0000313" key="12">
    <source>
        <dbReference type="Proteomes" id="UP000037122"/>
    </source>
</evidence>
<dbReference type="AlphaFoldDB" id="A0A0L0P6Q3"/>
<keyword evidence="6 11" id="KW-0269">Exonuclease</keyword>
<dbReference type="Proteomes" id="UP000037122">
    <property type="component" value="Unassembled WGS sequence"/>
</dbReference>
<dbReference type="InterPro" id="IPR044876">
    <property type="entry name" value="HRDC_dom_sf"/>
</dbReference>
<feature type="region of interest" description="Disordered" evidence="9">
    <location>
        <begin position="633"/>
        <end position="672"/>
    </location>
</feature>
<dbReference type="CDD" id="cd06147">
    <property type="entry name" value="Rrp6p_like_exo"/>
    <property type="match status" value="1"/>
</dbReference>
<dbReference type="VEuPathDB" id="FungiDB:CJJ09_000236"/>
<dbReference type="Gene3D" id="1.10.150.80">
    <property type="entry name" value="HRDC domain"/>
    <property type="match status" value="1"/>
</dbReference>
<dbReference type="Pfam" id="PF00570">
    <property type="entry name" value="HRDC"/>
    <property type="match status" value="1"/>
</dbReference>
<dbReference type="Gene3D" id="3.30.420.10">
    <property type="entry name" value="Ribonuclease H-like superfamily/Ribonuclease H"/>
    <property type="match status" value="1"/>
</dbReference>
<dbReference type="InterPro" id="IPR045092">
    <property type="entry name" value="Rrp6-like"/>
</dbReference>
<dbReference type="InterPro" id="IPR012588">
    <property type="entry name" value="Exosome-assoc_fac_Rrp6_N"/>
</dbReference>
<reference evidence="12" key="1">
    <citation type="journal article" date="2015" name="BMC Genomics">
        <title>Draft genome of a commonly misdiagnosed multidrug resistant pathogen Candida auris.</title>
        <authorList>
            <person name="Chatterjee S."/>
            <person name="Alampalli S.V."/>
            <person name="Nageshan R.K."/>
            <person name="Chettiar S.T."/>
            <person name="Joshi S."/>
            <person name="Tatu U.S."/>
        </authorList>
    </citation>
    <scope>NUCLEOTIDE SEQUENCE [LARGE SCALE GENOMIC DNA]</scope>
    <source>
        <strain evidence="12">6684</strain>
    </source>
</reference>
<dbReference type="SUPFAM" id="SSF53098">
    <property type="entry name" value="Ribonuclease H-like"/>
    <property type="match status" value="1"/>
</dbReference>
<dbReference type="GO" id="GO:0071038">
    <property type="term" value="P:TRAMP-dependent tRNA surveillance pathway"/>
    <property type="evidence" value="ECO:0007669"/>
    <property type="project" value="TreeGrafter"/>
</dbReference>
<comment type="similarity">
    <text evidence="8">Belongs to the exosome component 10/RRP6 family.</text>
</comment>
<dbReference type="GO" id="GO:0000176">
    <property type="term" value="C:nuclear exosome (RNase complex)"/>
    <property type="evidence" value="ECO:0007669"/>
    <property type="project" value="InterPro"/>
</dbReference>
<comment type="subcellular location">
    <subcellularLocation>
        <location evidence="1">Nucleus</location>
    </subcellularLocation>
</comment>
<evidence type="ECO:0000256" key="8">
    <source>
        <dbReference type="ARBA" id="ARBA00043957"/>
    </source>
</evidence>
<dbReference type="Pfam" id="PF01612">
    <property type="entry name" value="DNA_pol_A_exo1"/>
    <property type="match status" value="1"/>
</dbReference>
<dbReference type="InterPro" id="IPR002121">
    <property type="entry name" value="HRDC_dom"/>
</dbReference>
<dbReference type="InterPro" id="IPR012337">
    <property type="entry name" value="RNaseH-like_sf"/>
</dbReference>
<feature type="compositionally biased region" description="Basic residues" evidence="9">
    <location>
        <begin position="657"/>
        <end position="672"/>
    </location>
</feature>
<evidence type="ECO:0000256" key="3">
    <source>
        <dbReference type="ARBA" id="ARBA00022722"/>
    </source>
</evidence>
<keyword evidence="4" id="KW-0378">Hydrolase</keyword>
<dbReference type="VEuPathDB" id="FungiDB:CJI97_003948"/>
<feature type="compositionally biased region" description="Basic and acidic residues" evidence="9">
    <location>
        <begin position="647"/>
        <end position="656"/>
    </location>
</feature>
<dbReference type="InterPro" id="IPR010997">
    <property type="entry name" value="HRDC-like_sf"/>
</dbReference>
<dbReference type="GO" id="GO:0071040">
    <property type="term" value="P:nuclear polyadenylation-dependent antisense transcript catabolic process"/>
    <property type="evidence" value="ECO:0007669"/>
    <property type="project" value="TreeGrafter"/>
</dbReference>
<evidence type="ECO:0000256" key="5">
    <source>
        <dbReference type="ARBA" id="ARBA00022835"/>
    </source>
</evidence>
<dbReference type="GO" id="GO:0071044">
    <property type="term" value="P:histone mRNA catabolic process"/>
    <property type="evidence" value="ECO:0007669"/>
    <property type="project" value="TreeGrafter"/>
</dbReference>
<dbReference type="GO" id="GO:0003727">
    <property type="term" value="F:single-stranded RNA binding"/>
    <property type="evidence" value="ECO:0007669"/>
    <property type="project" value="TreeGrafter"/>
</dbReference>
<dbReference type="GO" id="GO:0071037">
    <property type="term" value="P:nuclear polyadenylation-dependent snRNA catabolic process"/>
    <property type="evidence" value="ECO:0007669"/>
    <property type="project" value="TreeGrafter"/>
</dbReference>
<dbReference type="VEuPathDB" id="FungiDB:CJJ07_001819"/>
<dbReference type="Pfam" id="PF08066">
    <property type="entry name" value="PMC2NT"/>
    <property type="match status" value="1"/>
</dbReference>
<dbReference type="SMART" id="SM00474">
    <property type="entry name" value="35EXOc"/>
    <property type="match status" value="1"/>
</dbReference>
<keyword evidence="2" id="KW-0698">rRNA processing</keyword>
<dbReference type="GO" id="GO:0005730">
    <property type="term" value="C:nucleolus"/>
    <property type="evidence" value="ECO:0007669"/>
    <property type="project" value="TreeGrafter"/>
</dbReference>
<sequence>MKETDELKLIIPKVMDSVRYSIAASSQDIGFFKTMDSHIDVVTSKSAEMLLDLIERLTHREFDKKNGTGTYHTSFLWEKIENFLDSILENIDIAAERHVLKVATCSSAPRNHLEFKKPQESFTDKIDNSDDHPFVPKLTRKPHFLQPFASLVTPDHLGLYSQPYEYEIMKQPYPESIFISRTPIQPVDWDSRPAISVNTTTGLRKMVDALRSSQEIAVDLEHHDLRSYYGITCLMQISSRSQDWLLDVLALRADLEILNEIFTNPKIVKVFHGAFMDIIWLQRDFGLYIVSLFDTYHASTALGFPKRSLAYLLDRFVGFKASKKFQLADWRVRPLPKAMEHYARADTHYLLYIFDHLRNSLLEEGNQKLQEVLFLSRKVALRKFEYAKFRRESGEFSDEATAIMRNYNVPEKFKNRLKSVIDWRDQKARELDESTRYIMNNSILLKIAVGGVDPKLLQQEIHLDGNDLNSLSALLKATSVLSQDSHSIVEDEASRTQSTSNSITQRMSAQSVLLTPGHDLLLHESSLLSREVAKKEKVFDRQIYHRGSVSFHLPFMEITFQEKRSETPSEHGENDSKIEQETKDDRNPAETDIRYTNLRGEVLHGLLKVMRDHSKSENGNEALDYEKAIKEMQTTRTKKRETSNLQSKRENTDNRRDFKKRRVFKGRSRAFH</sequence>
<evidence type="ECO:0000259" key="10">
    <source>
        <dbReference type="SMART" id="SM00474"/>
    </source>
</evidence>
<feature type="domain" description="3'-5' exonuclease" evidence="10">
    <location>
        <begin position="194"/>
        <end position="362"/>
    </location>
</feature>
<evidence type="ECO:0000256" key="9">
    <source>
        <dbReference type="SAM" id="MobiDB-lite"/>
    </source>
</evidence>
<feature type="region of interest" description="Disordered" evidence="9">
    <location>
        <begin position="562"/>
        <end position="592"/>
    </location>
</feature>
<evidence type="ECO:0000256" key="6">
    <source>
        <dbReference type="ARBA" id="ARBA00022839"/>
    </source>
</evidence>
<protein>
    <submittedName>
        <fullName evidence="11">Exosome component 3-5 exonuclease</fullName>
    </submittedName>
</protein>
<dbReference type="GO" id="GO:0071036">
    <property type="term" value="P:nuclear polyadenylation-dependent snoRNA catabolic process"/>
    <property type="evidence" value="ECO:0007669"/>
    <property type="project" value="TreeGrafter"/>
</dbReference>
<dbReference type="EMBL" id="LGST01000006">
    <property type="protein sequence ID" value="KNE02038.1"/>
    <property type="molecule type" value="Genomic_DNA"/>
</dbReference>
<dbReference type="GO" id="GO:0000175">
    <property type="term" value="F:3'-5'-RNA exonuclease activity"/>
    <property type="evidence" value="ECO:0007669"/>
    <property type="project" value="InterPro"/>
</dbReference>
<dbReference type="InterPro" id="IPR036397">
    <property type="entry name" value="RNaseH_sf"/>
</dbReference>
<dbReference type="PANTHER" id="PTHR12124">
    <property type="entry name" value="POLYMYOSITIS/SCLERODERMA AUTOANTIGEN-RELATED"/>
    <property type="match status" value="1"/>
</dbReference>
<accession>A0A0L0P6Q3</accession>
<dbReference type="GO" id="GO:0000467">
    <property type="term" value="P:exonucleolytic trimming to generate mature 3'-end of 5.8S rRNA from tricistronic rRNA transcript (SSU-rRNA, 5.8S rRNA, LSU-rRNA)"/>
    <property type="evidence" value="ECO:0007669"/>
    <property type="project" value="InterPro"/>
</dbReference>